<name>E0VA67_PEDHC</name>
<evidence type="ECO:0000313" key="4">
    <source>
        <dbReference type="Proteomes" id="UP000009046"/>
    </source>
</evidence>
<gene>
    <name evidence="3" type="primary">8232246</name>
    <name evidence="2" type="ORF">Phum_PHUM027980</name>
</gene>
<dbReference type="RefSeq" id="XP_002423011.1">
    <property type="nucleotide sequence ID" value="XM_002422966.1"/>
</dbReference>
<dbReference type="EMBL" id="AAZO01000339">
    <property type="status" value="NOT_ANNOTATED_CDS"/>
    <property type="molecule type" value="Genomic_DNA"/>
</dbReference>
<dbReference type="KEGG" id="phu:Phum_PHUM027980"/>
<reference evidence="2" key="1">
    <citation type="submission" date="2007-04" db="EMBL/GenBank/DDBJ databases">
        <title>Annotation of Pediculus humanus corporis strain USDA.</title>
        <authorList>
            <person name="Kirkness E."/>
            <person name="Hannick L."/>
            <person name="Hass B."/>
            <person name="Bruggner R."/>
            <person name="Lawson D."/>
            <person name="Bidwell S."/>
            <person name="Joardar V."/>
            <person name="Caler E."/>
            <person name="Walenz B."/>
            <person name="Inman J."/>
            <person name="Schobel S."/>
            <person name="Galinsky K."/>
            <person name="Amedeo P."/>
            <person name="Strausberg R."/>
        </authorList>
    </citation>
    <scope>NUCLEOTIDE SEQUENCE</scope>
    <source>
        <strain evidence="2">USDA</strain>
    </source>
</reference>
<accession>E0VA67</accession>
<dbReference type="EMBL" id="DS235004">
    <property type="protein sequence ID" value="EEB10273.1"/>
    <property type="molecule type" value="Genomic_DNA"/>
</dbReference>
<dbReference type="VEuPathDB" id="VectorBase:PHUM027980"/>
<sequence>MLRTHLPTVSPSQSSGLVPLQPFSAQPLTSNISNKTSNSLSTVGPTWSNSGGLNIDIDNLTISGNKLNNNKREPSMNQMAINKPASQNSTGLIMGGGSSINNMKNSNFFNSSNGL</sequence>
<reference evidence="3" key="3">
    <citation type="submission" date="2020-05" db="UniProtKB">
        <authorList>
            <consortium name="EnsemblMetazoa"/>
        </authorList>
    </citation>
    <scope>IDENTIFICATION</scope>
    <source>
        <strain evidence="3">USDA</strain>
    </source>
</reference>
<reference evidence="2" key="2">
    <citation type="submission" date="2007-04" db="EMBL/GenBank/DDBJ databases">
        <title>The genome of the human body louse.</title>
        <authorList>
            <consortium name="The Human Body Louse Genome Consortium"/>
            <person name="Kirkness E."/>
            <person name="Walenz B."/>
            <person name="Hass B."/>
            <person name="Bruggner R."/>
            <person name="Strausberg R."/>
        </authorList>
    </citation>
    <scope>NUCLEOTIDE SEQUENCE</scope>
    <source>
        <strain evidence="2">USDA</strain>
    </source>
</reference>
<dbReference type="Proteomes" id="UP000009046">
    <property type="component" value="Unassembled WGS sequence"/>
</dbReference>
<evidence type="ECO:0000256" key="1">
    <source>
        <dbReference type="SAM" id="MobiDB-lite"/>
    </source>
</evidence>
<proteinExistence type="predicted"/>
<evidence type="ECO:0000313" key="2">
    <source>
        <dbReference type="EMBL" id="EEB10273.1"/>
    </source>
</evidence>
<dbReference type="CTD" id="8232246"/>
<dbReference type="GeneID" id="8232246"/>
<dbReference type="AlphaFoldDB" id="E0VA67"/>
<feature type="region of interest" description="Disordered" evidence="1">
    <location>
        <begin position="1"/>
        <end position="24"/>
    </location>
</feature>
<protein>
    <submittedName>
        <fullName evidence="2 3">Uncharacterized protein</fullName>
    </submittedName>
</protein>
<keyword evidence="4" id="KW-1185">Reference proteome</keyword>
<dbReference type="EnsemblMetazoa" id="PHUM027980-RA">
    <property type="protein sequence ID" value="PHUM027980-PA"/>
    <property type="gene ID" value="PHUM027980"/>
</dbReference>
<evidence type="ECO:0000313" key="3">
    <source>
        <dbReference type="EnsemblMetazoa" id="PHUM027980-PA"/>
    </source>
</evidence>
<feature type="compositionally biased region" description="Polar residues" evidence="1">
    <location>
        <begin position="7"/>
        <end position="16"/>
    </location>
</feature>
<organism>
    <name type="scientific">Pediculus humanus subsp. corporis</name>
    <name type="common">Body louse</name>
    <dbReference type="NCBI Taxonomy" id="121224"/>
    <lineage>
        <taxon>Eukaryota</taxon>
        <taxon>Metazoa</taxon>
        <taxon>Ecdysozoa</taxon>
        <taxon>Arthropoda</taxon>
        <taxon>Hexapoda</taxon>
        <taxon>Insecta</taxon>
        <taxon>Pterygota</taxon>
        <taxon>Neoptera</taxon>
        <taxon>Paraneoptera</taxon>
        <taxon>Psocodea</taxon>
        <taxon>Troctomorpha</taxon>
        <taxon>Phthiraptera</taxon>
        <taxon>Anoplura</taxon>
        <taxon>Pediculidae</taxon>
        <taxon>Pediculus</taxon>
    </lineage>
</organism>
<dbReference type="InParanoid" id="E0VA67"/>
<dbReference type="HOGENOM" id="CLU_2111779_0_0_1"/>
<dbReference type="OrthoDB" id="7612835at2759"/>